<name>A0A133U411_9EURY</name>
<reference evidence="2 3" key="1">
    <citation type="journal article" date="2016" name="Sci. Rep.">
        <title>Metabolic traits of an uncultured archaeal lineage -MSBL1- from brine pools of the Red Sea.</title>
        <authorList>
            <person name="Mwirichia R."/>
            <person name="Alam I."/>
            <person name="Rashid M."/>
            <person name="Vinu M."/>
            <person name="Ba-Alawi W."/>
            <person name="Anthony Kamau A."/>
            <person name="Kamanda Ngugi D."/>
            <person name="Goker M."/>
            <person name="Klenk H.P."/>
            <person name="Bajic V."/>
            <person name="Stingl U."/>
        </authorList>
    </citation>
    <scope>NUCLEOTIDE SEQUENCE [LARGE SCALE GENOMIC DNA]</scope>
    <source>
        <strain evidence="2">SCGC-AAA259D14</strain>
    </source>
</reference>
<proteinExistence type="predicted"/>
<dbReference type="EMBL" id="LHXL01000070">
    <property type="protein sequence ID" value="KXA88918.1"/>
    <property type="molecule type" value="Genomic_DNA"/>
</dbReference>
<dbReference type="AlphaFoldDB" id="A0A133U411"/>
<feature type="transmembrane region" description="Helical" evidence="1">
    <location>
        <begin position="40"/>
        <end position="61"/>
    </location>
</feature>
<keyword evidence="1" id="KW-0472">Membrane</keyword>
<keyword evidence="3" id="KW-1185">Reference proteome</keyword>
<feature type="transmembrane region" description="Helical" evidence="1">
    <location>
        <begin position="12"/>
        <end position="34"/>
    </location>
</feature>
<comment type="caution">
    <text evidence="2">The sequence shown here is derived from an EMBL/GenBank/DDBJ whole genome shotgun (WGS) entry which is preliminary data.</text>
</comment>
<keyword evidence="1" id="KW-0812">Transmembrane</keyword>
<protein>
    <submittedName>
        <fullName evidence="2">Uncharacterized protein</fullName>
    </submittedName>
</protein>
<sequence>MDRELEEIVRVELMRCIGWFFLSFILMIFLTGYLRVIHPSVWINLGIPIIITLAAFSSLVYVRIRTERTVALEPGTQAYKLLISSLAVMGVLMAVIGIGQYFSGNRIFGIGHVASGTIITTIGMHQYKKGKGFETEKESGDEDI</sequence>
<gene>
    <name evidence="2" type="ORF">AKJ62_04190</name>
</gene>
<evidence type="ECO:0000313" key="3">
    <source>
        <dbReference type="Proteomes" id="UP000070589"/>
    </source>
</evidence>
<keyword evidence="1" id="KW-1133">Transmembrane helix</keyword>
<accession>A0A133U411</accession>
<evidence type="ECO:0000256" key="1">
    <source>
        <dbReference type="SAM" id="Phobius"/>
    </source>
</evidence>
<evidence type="ECO:0000313" key="2">
    <source>
        <dbReference type="EMBL" id="KXA88918.1"/>
    </source>
</evidence>
<organism evidence="2 3">
    <name type="scientific">candidate division MSBL1 archaeon SCGC-AAA259D14</name>
    <dbReference type="NCBI Taxonomy" id="1698261"/>
    <lineage>
        <taxon>Archaea</taxon>
        <taxon>Methanobacteriati</taxon>
        <taxon>Methanobacteriota</taxon>
        <taxon>candidate division MSBL1</taxon>
    </lineage>
</organism>
<dbReference type="Proteomes" id="UP000070589">
    <property type="component" value="Unassembled WGS sequence"/>
</dbReference>
<feature type="transmembrane region" description="Helical" evidence="1">
    <location>
        <begin position="81"/>
        <end position="101"/>
    </location>
</feature>